<dbReference type="HOGENOM" id="CLU_132888_0_1_11"/>
<dbReference type="GO" id="GO:0016740">
    <property type="term" value="F:transferase activity"/>
    <property type="evidence" value="ECO:0007669"/>
    <property type="project" value="UniProtKB-KW"/>
</dbReference>
<dbReference type="CDD" id="cd04301">
    <property type="entry name" value="NAT_SF"/>
    <property type="match status" value="1"/>
</dbReference>
<dbReference type="PROSITE" id="PS51729">
    <property type="entry name" value="GNAT_YJDJ"/>
    <property type="match status" value="1"/>
</dbReference>
<dbReference type="Gene3D" id="3.40.630.30">
    <property type="match status" value="1"/>
</dbReference>
<dbReference type="Pfam" id="PF14542">
    <property type="entry name" value="Acetyltransf_CG"/>
    <property type="match status" value="1"/>
</dbReference>
<dbReference type="RefSeq" id="WP_042532173.1">
    <property type="nucleotide sequence ID" value="NZ_CP010827.1"/>
</dbReference>
<name>A0A0B6F5M8_9CORY</name>
<keyword evidence="2" id="KW-0808">Transferase</keyword>
<dbReference type="PANTHER" id="PTHR31435:SF10">
    <property type="entry name" value="BSR4717 PROTEIN"/>
    <property type="match status" value="1"/>
</dbReference>
<evidence type="ECO:0000313" key="2">
    <source>
        <dbReference type="EMBL" id="AJI79715.1"/>
    </source>
</evidence>
<feature type="domain" description="N-acetyltransferase" evidence="1">
    <location>
        <begin position="9"/>
        <end position="95"/>
    </location>
</feature>
<evidence type="ECO:0000259" key="1">
    <source>
        <dbReference type="PROSITE" id="PS51729"/>
    </source>
</evidence>
<evidence type="ECO:0000313" key="3">
    <source>
        <dbReference type="Proteomes" id="UP000031890"/>
    </source>
</evidence>
<dbReference type="STRING" id="161899.CSING_11070"/>
<dbReference type="InterPro" id="IPR016181">
    <property type="entry name" value="Acyl_CoA_acyltransferase"/>
</dbReference>
<dbReference type="EMBL" id="CP010827">
    <property type="protein sequence ID" value="AJI79715.1"/>
    <property type="molecule type" value="Genomic_DNA"/>
</dbReference>
<dbReference type="KEGG" id="csx:CSING_11070"/>
<proteinExistence type="predicted"/>
<sequence>MGTMTTSVAHQTDQSRFVITVDGEEAGFAEYADTATTREFHHTEIYEAFQGQGLSKPLIKAALDDDSTAARQVVPTCSAVAGFIAKNPEYQPLTTREGNL</sequence>
<dbReference type="AlphaFoldDB" id="A0A0B6F5M8"/>
<dbReference type="PANTHER" id="PTHR31435">
    <property type="entry name" value="PROTEIN NATD1"/>
    <property type="match status" value="1"/>
</dbReference>
<dbReference type="SUPFAM" id="SSF55729">
    <property type="entry name" value="Acyl-CoA N-acyltransferases (Nat)"/>
    <property type="match status" value="1"/>
</dbReference>
<reference evidence="2 3" key="1">
    <citation type="journal article" date="2015" name="Genome Announc.">
        <title>Complete Genome Sequence and Annotation of Corynebacterium singulare DSM 44357, Isolated from a Human Semen Specimen.</title>
        <authorList>
            <person name="Merten M."/>
            <person name="Brinkrolf K."/>
            <person name="Albersmeier A."/>
            <person name="Kutter Y."/>
            <person name="Ruckert C."/>
            <person name="Tauch A."/>
        </authorList>
    </citation>
    <scope>NUCLEOTIDE SEQUENCE [LARGE SCALE GENOMIC DNA]</scope>
    <source>
        <strain evidence="2">IBS B52218</strain>
    </source>
</reference>
<dbReference type="InterPro" id="IPR045057">
    <property type="entry name" value="Gcn5-rel_NAT"/>
</dbReference>
<dbReference type="OrthoDB" id="5405911at2"/>
<dbReference type="InterPro" id="IPR031165">
    <property type="entry name" value="GNAT_YJDJ"/>
</dbReference>
<accession>A0A0B6F5M8</accession>
<gene>
    <name evidence="2" type="ORF">CSING_11070</name>
</gene>
<organism evidence="2 3">
    <name type="scientific">Corynebacterium singulare</name>
    <dbReference type="NCBI Taxonomy" id="161899"/>
    <lineage>
        <taxon>Bacteria</taxon>
        <taxon>Bacillati</taxon>
        <taxon>Actinomycetota</taxon>
        <taxon>Actinomycetes</taxon>
        <taxon>Mycobacteriales</taxon>
        <taxon>Corynebacteriaceae</taxon>
        <taxon>Corynebacterium</taxon>
    </lineage>
</organism>
<protein>
    <submittedName>
        <fullName evidence="2">Putative acetyltransferase</fullName>
    </submittedName>
</protein>
<dbReference type="Proteomes" id="UP000031890">
    <property type="component" value="Chromosome"/>
</dbReference>